<dbReference type="EMBL" id="FOVC01000010">
    <property type="protein sequence ID" value="SFN55866.1"/>
    <property type="molecule type" value="Genomic_DNA"/>
</dbReference>
<evidence type="ECO:0000313" key="10">
    <source>
        <dbReference type="EMBL" id="SFN55866.1"/>
    </source>
</evidence>
<accession>A0A1I5A0D3</accession>
<evidence type="ECO:0000256" key="9">
    <source>
        <dbReference type="ARBA" id="ARBA00047641"/>
    </source>
</evidence>
<evidence type="ECO:0000313" key="11">
    <source>
        <dbReference type="Proteomes" id="UP000242222"/>
    </source>
</evidence>
<evidence type="ECO:0000256" key="7">
    <source>
        <dbReference type="ARBA" id="ARBA00023239"/>
    </source>
</evidence>
<keyword evidence="2" id="KW-0964">Secreted</keyword>
<keyword evidence="3" id="KW-0800">Toxin</keyword>
<dbReference type="GO" id="GO:0090729">
    <property type="term" value="F:toxin activity"/>
    <property type="evidence" value="ECO:0007669"/>
    <property type="project" value="UniProtKB-KW"/>
</dbReference>
<name>A0A1I5A0D3_9GAMM</name>
<comment type="similarity">
    <text evidence="8">Belongs to the OspC family.</text>
</comment>
<evidence type="ECO:0000256" key="3">
    <source>
        <dbReference type="ARBA" id="ARBA00022656"/>
    </source>
</evidence>
<organism evidence="10 11">
    <name type="scientific">Izhakiella capsodis</name>
    <dbReference type="NCBI Taxonomy" id="1367852"/>
    <lineage>
        <taxon>Bacteria</taxon>
        <taxon>Pseudomonadati</taxon>
        <taxon>Pseudomonadota</taxon>
        <taxon>Gammaproteobacteria</taxon>
        <taxon>Enterobacterales</taxon>
        <taxon>Erwiniaceae</taxon>
        <taxon>Izhakiella</taxon>
    </lineage>
</organism>
<keyword evidence="7" id="KW-0456">Lyase</keyword>
<dbReference type="InterPro" id="IPR010366">
    <property type="entry name" value="OspC1-4"/>
</dbReference>
<proteinExistence type="inferred from homology"/>
<dbReference type="GO" id="GO:0005576">
    <property type="term" value="C:extracellular region"/>
    <property type="evidence" value="ECO:0007669"/>
    <property type="project" value="UniProtKB-SubCell"/>
</dbReference>
<keyword evidence="6" id="KW-0040">ANK repeat</keyword>
<keyword evidence="5" id="KW-0843">Virulence</keyword>
<sequence>MHEHKEFIAQFSEVRNEIYRRVHGDKGTKDTPIFNSKDMKLALGLHLIDFLRNSNDTEFKRFAMNKELDDKNLDKILNFVFQPEFHVPRMVSTYIFKEVKLREISARDAVKASNF</sequence>
<evidence type="ECO:0000256" key="1">
    <source>
        <dbReference type="ARBA" id="ARBA00004613"/>
    </source>
</evidence>
<evidence type="ECO:0000256" key="4">
    <source>
        <dbReference type="ARBA" id="ARBA00022737"/>
    </source>
</evidence>
<evidence type="ECO:0000256" key="6">
    <source>
        <dbReference type="ARBA" id="ARBA00023043"/>
    </source>
</evidence>
<dbReference type="Proteomes" id="UP000242222">
    <property type="component" value="Unassembled WGS sequence"/>
</dbReference>
<reference evidence="11" key="1">
    <citation type="submission" date="2016-10" db="EMBL/GenBank/DDBJ databases">
        <authorList>
            <person name="Varghese N."/>
            <person name="Submissions S."/>
        </authorList>
    </citation>
    <scope>NUCLEOTIDE SEQUENCE [LARGE SCALE GENOMIC DNA]</scope>
    <source>
        <strain evidence="11">N6PO6</strain>
    </source>
</reference>
<keyword evidence="11" id="KW-1185">Reference proteome</keyword>
<dbReference type="GO" id="GO:0140740">
    <property type="term" value="F:ADP-riboxanase activity"/>
    <property type="evidence" value="ECO:0007669"/>
    <property type="project" value="UniProtKB-ARBA"/>
</dbReference>
<evidence type="ECO:0000256" key="2">
    <source>
        <dbReference type="ARBA" id="ARBA00022525"/>
    </source>
</evidence>
<comment type="catalytic activity">
    <reaction evidence="9">
        <text>L-arginyl-[protein] + NAD(+) = ADP-riboxanated L-argininyl-[protein] + nicotinamide + NH4(+) + H(+)</text>
        <dbReference type="Rhea" id="RHEA:69500"/>
        <dbReference type="Rhea" id="RHEA-COMP:10532"/>
        <dbReference type="Rhea" id="RHEA-COMP:17719"/>
        <dbReference type="ChEBI" id="CHEBI:15378"/>
        <dbReference type="ChEBI" id="CHEBI:17154"/>
        <dbReference type="ChEBI" id="CHEBI:28938"/>
        <dbReference type="ChEBI" id="CHEBI:29965"/>
        <dbReference type="ChEBI" id="CHEBI:57540"/>
        <dbReference type="ChEBI" id="CHEBI:184300"/>
    </reaction>
    <physiologicalReaction direction="left-to-right" evidence="9">
        <dbReference type="Rhea" id="RHEA:69501"/>
    </physiologicalReaction>
</comment>
<protein>
    <submittedName>
        <fullName evidence="10">OspC protein</fullName>
    </submittedName>
</protein>
<gene>
    <name evidence="10" type="ORF">SAMN05216516_11083</name>
</gene>
<evidence type="ECO:0000256" key="8">
    <source>
        <dbReference type="ARBA" id="ARBA00029451"/>
    </source>
</evidence>
<dbReference type="AlphaFoldDB" id="A0A1I5A0D3"/>
<comment type="subcellular location">
    <subcellularLocation>
        <location evidence="1">Secreted</location>
    </subcellularLocation>
</comment>
<keyword evidence="4" id="KW-0677">Repeat</keyword>
<evidence type="ECO:0000256" key="5">
    <source>
        <dbReference type="ARBA" id="ARBA00023026"/>
    </source>
</evidence>
<dbReference type="STRING" id="1367852.SAMN05216516_11083"/>
<dbReference type="Pfam" id="PF06128">
    <property type="entry name" value="Shigella_OspC"/>
    <property type="match status" value="1"/>
</dbReference>